<dbReference type="GO" id="GO:0031119">
    <property type="term" value="P:tRNA pseudouridine synthesis"/>
    <property type="evidence" value="ECO:0007669"/>
    <property type="project" value="UniProtKB-UniRule"/>
</dbReference>
<dbReference type="InterPro" id="IPR020103">
    <property type="entry name" value="PsdUridine_synth_cat_dom_sf"/>
</dbReference>
<dbReference type="GO" id="GO:0003723">
    <property type="term" value="F:RNA binding"/>
    <property type="evidence" value="ECO:0007669"/>
    <property type="project" value="InterPro"/>
</dbReference>
<comment type="subunit">
    <text evidence="4">Homodimer.</text>
</comment>
<evidence type="ECO:0000313" key="10">
    <source>
        <dbReference type="Proteomes" id="UP001056756"/>
    </source>
</evidence>
<dbReference type="Pfam" id="PF01416">
    <property type="entry name" value="PseudoU_synth_1"/>
    <property type="match status" value="2"/>
</dbReference>
<dbReference type="AlphaFoldDB" id="A0A9J6ZJ60"/>
<gene>
    <name evidence="4 9" type="primary">truA</name>
    <name evidence="9" type="ORF">NAG76_08305</name>
</gene>
<sequence length="246" mass="27843">MRNICMKVSYDGTDFNGFQNQPKGRTVQGEIERVLNILTREDIDIHASGRTDAGVHARGQVFHFLTESQIPIDRFAIALNTKLPDDIIILEAKEMPLDFHARHMVKRKTYRYSIDNGKFPDLFGRQYRLHVPVPLHSDKMRQALSYIVGTHDFTSFTSTRSVKPHHVRTIYEAKLVEDGPFIHIELTGNGFTYNMVRIIVGTLLKIGHGKRNPEDMVAILAGCERSLAGPTALPIGLLLKDVCYTD</sequence>
<feature type="active site" description="Nucleophile" evidence="4 5">
    <location>
        <position position="52"/>
    </location>
</feature>
<dbReference type="InterPro" id="IPR020097">
    <property type="entry name" value="PsdUridine_synth_TruA_a/b_dom"/>
</dbReference>
<dbReference type="CDD" id="cd02570">
    <property type="entry name" value="PseudoU_synth_EcTruA"/>
    <property type="match status" value="1"/>
</dbReference>
<dbReference type="InterPro" id="IPR020095">
    <property type="entry name" value="PsdUridine_synth_TruA_C"/>
</dbReference>
<dbReference type="PANTHER" id="PTHR11142:SF0">
    <property type="entry name" value="TRNA PSEUDOURIDINE SYNTHASE-LIKE 1"/>
    <property type="match status" value="1"/>
</dbReference>
<comment type="caution">
    <text evidence="4">Lacks conserved residue(s) required for the propagation of feature annotation.</text>
</comment>
<feature type="binding site" evidence="4 6">
    <location>
        <position position="110"/>
    </location>
    <ligand>
        <name>substrate</name>
    </ligand>
</feature>
<dbReference type="Gene3D" id="3.30.70.660">
    <property type="entry name" value="Pseudouridine synthase I, catalytic domain, C-terminal subdomain"/>
    <property type="match status" value="1"/>
</dbReference>
<dbReference type="PANTHER" id="PTHR11142">
    <property type="entry name" value="PSEUDOURIDYLATE SYNTHASE"/>
    <property type="match status" value="1"/>
</dbReference>
<evidence type="ECO:0000313" key="9">
    <source>
        <dbReference type="EMBL" id="URN96218.1"/>
    </source>
</evidence>
<evidence type="ECO:0000256" key="2">
    <source>
        <dbReference type="ARBA" id="ARBA00022694"/>
    </source>
</evidence>
<comment type="catalytic activity">
    <reaction evidence="4 7">
        <text>uridine(38/39/40) in tRNA = pseudouridine(38/39/40) in tRNA</text>
        <dbReference type="Rhea" id="RHEA:22376"/>
        <dbReference type="Rhea" id="RHEA-COMP:10085"/>
        <dbReference type="Rhea" id="RHEA-COMP:10087"/>
        <dbReference type="ChEBI" id="CHEBI:65314"/>
        <dbReference type="ChEBI" id="CHEBI:65315"/>
        <dbReference type="EC" id="5.4.99.12"/>
    </reaction>
</comment>
<dbReference type="NCBIfam" id="TIGR00071">
    <property type="entry name" value="hisT_truA"/>
    <property type="match status" value="1"/>
</dbReference>
<accession>A0A9J6ZJ60</accession>
<protein>
    <recommendedName>
        <fullName evidence="4">tRNA pseudouridine synthase A</fullName>
        <ecNumber evidence="4">5.4.99.12</ecNumber>
    </recommendedName>
    <alternativeName>
        <fullName evidence="4">tRNA pseudouridine(38-40) synthase</fullName>
    </alternativeName>
    <alternativeName>
        <fullName evidence="4">tRNA pseudouridylate synthase I</fullName>
    </alternativeName>
    <alternativeName>
        <fullName evidence="4">tRNA-uridine isomerase I</fullName>
    </alternativeName>
</protein>
<dbReference type="FunFam" id="3.30.70.580:FF:000001">
    <property type="entry name" value="tRNA pseudouridine synthase A"/>
    <property type="match status" value="1"/>
</dbReference>
<dbReference type="PIRSF" id="PIRSF001430">
    <property type="entry name" value="tRNA_psdUrid_synth"/>
    <property type="match status" value="1"/>
</dbReference>
<evidence type="ECO:0000259" key="8">
    <source>
        <dbReference type="Pfam" id="PF01416"/>
    </source>
</evidence>
<keyword evidence="2 4" id="KW-0819">tRNA processing</keyword>
<keyword evidence="3 4" id="KW-0413">Isomerase</keyword>
<feature type="domain" description="Pseudouridine synthase I TruA alpha/beta" evidence="8">
    <location>
        <begin position="8"/>
        <end position="102"/>
    </location>
</feature>
<name>A0A9J6ZJ60_9BACL</name>
<dbReference type="HAMAP" id="MF_00171">
    <property type="entry name" value="TruA"/>
    <property type="match status" value="1"/>
</dbReference>
<comment type="function">
    <text evidence="4">Formation of pseudouridine at positions 38, 39 and 40 in the anticodon stem and loop of transfer RNAs.</text>
</comment>
<evidence type="ECO:0000256" key="7">
    <source>
        <dbReference type="RuleBase" id="RU003792"/>
    </source>
</evidence>
<evidence type="ECO:0000256" key="6">
    <source>
        <dbReference type="PIRSR" id="PIRSR001430-2"/>
    </source>
</evidence>
<evidence type="ECO:0000256" key="5">
    <source>
        <dbReference type="PIRSR" id="PIRSR001430-1"/>
    </source>
</evidence>
<evidence type="ECO:0000256" key="1">
    <source>
        <dbReference type="ARBA" id="ARBA00009375"/>
    </source>
</evidence>
<dbReference type="KEGG" id="plig:NAG76_08305"/>
<organism evidence="9 10">
    <name type="scientific">Candidatus Pristimantibacillus lignocellulolyticus</name>
    <dbReference type="NCBI Taxonomy" id="2994561"/>
    <lineage>
        <taxon>Bacteria</taxon>
        <taxon>Bacillati</taxon>
        <taxon>Bacillota</taxon>
        <taxon>Bacilli</taxon>
        <taxon>Bacillales</taxon>
        <taxon>Paenibacillaceae</taxon>
        <taxon>Candidatus Pristimantibacillus</taxon>
    </lineage>
</organism>
<dbReference type="InterPro" id="IPR020094">
    <property type="entry name" value="TruA/RsuA/RluB/E/F_N"/>
</dbReference>
<dbReference type="Proteomes" id="UP001056756">
    <property type="component" value="Chromosome"/>
</dbReference>
<feature type="domain" description="Pseudouridine synthase I TruA alpha/beta" evidence="8">
    <location>
        <begin position="144"/>
        <end position="244"/>
    </location>
</feature>
<comment type="similarity">
    <text evidence="1 4 7">Belongs to the tRNA pseudouridine synthase TruA family.</text>
</comment>
<dbReference type="SUPFAM" id="SSF55120">
    <property type="entry name" value="Pseudouridine synthase"/>
    <property type="match status" value="1"/>
</dbReference>
<dbReference type="EMBL" id="CP097899">
    <property type="protein sequence ID" value="URN96218.1"/>
    <property type="molecule type" value="Genomic_DNA"/>
</dbReference>
<proteinExistence type="inferred from homology"/>
<evidence type="ECO:0000256" key="3">
    <source>
        <dbReference type="ARBA" id="ARBA00023235"/>
    </source>
</evidence>
<evidence type="ECO:0000256" key="4">
    <source>
        <dbReference type="HAMAP-Rule" id="MF_00171"/>
    </source>
</evidence>
<dbReference type="Gene3D" id="3.30.70.580">
    <property type="entry name" value="Pseudouridine synthase I, catalytic domain, N-terminal subdomain"/>
    <property type="match status" value="1"/>
</dbReference>
<dbReference type="InterPro" id="IPR001406">
    <property type="entry name" value="PsdUridine_synth_TruA"/>
</dbReference>
<reference evidence="9" key="1">
    <citation type="submission" date="2022-05" db="EMBL/GenBank/DDBJ databases">
        <title>Novel bacterial taxa in a minimal lignocellulolytic consortium and its capacity to transform plastics disclosed by genome-resolved metagenomics.</title>
        <authorList>
            <person name="Rodriguez C.A.D."/>
            <person name="Diaz-Garcia L."/>
            <person name="Herrera K."/>
            <person name="Tarazona N.A."/>
            <person name="Sproer C."/>
            <person name="Overmann J."/>
            <person name="Jimenez D.J."/>
        </authorList>
    </citation>
    <scope>NUCLEOTIDE SEQUENCE</scope>
    <source>
        <strain evidence="9">MAG5</strain>
    </source>
</reference>
<dbReference type="GO" id="GO:0160147">
    <property type="term" value="F:tRNA pseudouridine(38-40) synthase activity"/>
    <property type="evidence" value="ECO:0007669"/>
    <property type="project" value="UniProtKB-EC"/>
</dbReference>
<dbReference type="EC" id="5.4.99.12" evidence="4"/>